<keyword evidence="2" id="KW-0413">Isomerase</keyword>
<evidence type="ECO:0000313" key="2">
    <source>
        <dbReference type="EMBL" id="MPM19321.1"/>
    </source>
</evidence>
<dbReference type="InterPro" id="IPR036291">
    <property type="entry name" value="NAD(P)-bd_dom_sf"/>
</dbReference>
<dbReference type="PRINTS" id="PR01713">
    <property type="entry name" value="NUCEPIMERASE"/>
</dbReference>
<dbReference type="PROSITE" id="PS00061">
    <property type="entry name" value="ADH_SHORT"/>
    <property type="match status" value="1"/>
</dbReference>
<dbReference type="Gene3D" id="3.90.25.10">
    <property type="entry name" value="UDP-galactose 4-epimerase, domain 1"/>
    <property type="match status" value="1"/>
</dbReference>
<dbReference type="InterPro" id="IPR050177">
    <property type="entry name" value="Lipid_A_modif_metabolic_enz"/>
</dbReference>
<dbReference type="GO" id="GO:0003974">
    <property type="term" value="F:UDP-N-acetylglucosamine 4-epimerase activity"/>
    <property type="evidence" value="ECO:0007669"/>
    <property type="project" value="UniProtKB-EC"/>
</dbReference>
<proteinExistence type="predicted"/>
<dbReference type="PANTHER" id="PTHR43245">
    <property type="entry name" value="BIFUNCTIONAL POLYMYXIN RESISTANCE PROTEIN ARNA"/>
    <property type="match status" value="1"/>
</dbReference>
<dbReference type="EC" id="5.1.3.7" evidence="2"/>
<reference evidence="2" key="1">
    <citation type="submission" date="2019-08" db="EMBL/GenBank/DDBJ databases">
        <authorList>
            <person name="Kucharzyk K."/>
            <person name="Murdoch R.W."/>
            <person name="Higgins S."/>
            <person name="Loffler F."/>
        </authorList>
    </citation>
    <scope>NUCLEOTIDE SEQUENCE</scope>
</reference>
<dbReference type="InterPro" id="IPR001509">
    <property type="entry name" value="Epimerase_deHydtase"/>
</dbReference>
<organism evidence="2">
    <name type="scientific">bioreactor metagenome</name>
    <dbReference type="NCBI Taxonomy" id="1076179"/>
    <lineage>
        <taxon>unclassified sequences</taxon>
        <taxon>metagenomes</taxon>
        <taxon>ecological metagenomes</taxon>
    </lineage>
</organism>
<dbReference type="InterPro" id="IPR020904">
    <property type="entry name" value="Sc_DH/Rdtase_CS"/>
</dbReference>
<dbReference type="SUPFAM" id="SSF51735">
    <property type="entry name" value="NAD(P)-binding Rossmann-fold domains"/>
    <property type="match status" value="1"/>
</dbReference>
<dbReference type="PANTHER" id="PTHR43245:SF13">
    <property type="entry name" value="UDP-D-APIOSE_UDP-D-XYLOSE SYNTHASE 2"/>
    <property type="match status" value="1"/>
</dbReference>
<dbReference type="Pfam" id="PF01370">
    <property type="entry name" value="Epimerase"/>
    <property type="match status" value="1"/>
</dbReference>
<dbReference type="Gene3D" id="3.40.50.720">
    <property type="entry name" value="NAD(P)-binding Rossmann-like Domain"/>
    <property type="match status" value="1"/>
</dbReference>
<evidence type="ECO:0000259" key="1">
    <source>
        <dbReference type="Pfam" id="PF01370"/>
    </source>
</evidence>
<feature type="domain" description="NAD-dependent epimerase/dehydratase" evidence="1">
    <location>
        <begin position="16"/>
        <end position="255"/>
    </location>
</feature>
<dbReference type="AlphaFoldDB" id="A0A644XU83"/>
<accession>A0A644XU83</accession>
<sequence>MKTDNAFSKIKGKKCIVTGGAGFIGSHLTDALLTNGAARVIVIDNLITGSIENIKHHFDNDAFTFAQADINDVNTIAAHFIKADVLFHQAALGSVPRSVENPPATDINNVHGFVNILHLCRLNKVKKVVFASSSSVYGDDQTLPKTEDKTGKPLSPYAVSKTADEMYGKVFAELYGMSVTGLRYFNVFGPRQNPKGAYAAVIPLFIDHVMRKENVKIYGDGEQSRDFTYVENIVNANILAAFSLDEAGYNIMNIGCGGSTSVNELFTTINGIFGGKSKAVYEPERRGDIRSSSASIKRAVKKIGYNPVIEIENGLRQTIEWFKANKNVFD</sequence>
<protein>
    <submittedName>
        <fullName evidence="2">UDP-N-acetylglucosamine 4-epimerase</fullName>
        <ecNumber evidence="2">5.1.3.7</ecNumber>
    </submittedName>
</protein>
<comment type="caution">
    <text evidence="2">The sequence shown here is derived from an EMBL/GenBank/DDBJ whole genome shotgun (WGS) entry which is preliminary data.</text>
</comment>
<gene>
    <name evidence="2" type="primary">wbgU_18</name>
    <name evidence="2" type="ORF">SDC9_65744</name>
</gene>
<dbReference type="EMBL" id="VSSQ01003155">
    <property type="protein sequence ID" value="MPM19321.1"/>
    <property type="molecule type" value="Genomic_DNA"/>
</dbReference>
<dbReference type="CDD" id="cd05256">
    <property type="entry name" value="UDP_AE_SDR_e"/>
    <property type="match status" value="1"/>
</dbReference>
<name>A0A644XU83_9ZZZZ</name>